<keyword evidence="3" id="KW-1185">Reference proteome</keyword>
<dbReference type="Pfam" id="PF01522">
    <property type="entry name" value="Polysacc_deac_1"/>
    <property type="match status" value="1"/>
</dbReference>
<feature type="domain" description="NodB homology" evidence="1">
    <location>
        <begin position="34"/>
        <end position="131"/>
    </location>
</feature>
<protein>
    <submittedName>
        <fullName evidence="2">Polysaccharide deacetylase family protein</fullName>
    </submittedName>
</protein>
<evidence type="ECO:0000313" key="3">
    <source>
        <dbReference type="Proteomes" id="UP000783863"/>
    </source>
</evidence>
<proteinExistence type="predicted"/>
<dbReference type="InterPro" id="IPR011330">
    <property type="entry name" value="Glyco_hydro/deAcase_b/a-brl"/>
</dbReference>
<dbReference type="InterPro" id="IPR002509">
    <property type="entry name" value="NODB_dom"/>
</dbReference>
<reference evidence="2" key="1">
    <citation type="submission" date="2021-06" db="EMBL/GenBank/DDBJ databases">
        <title>Halomicroarcula sp. F24A a new haloarchaeum isolated from saline soil.</title>
        <authorList>
            <person name="Duran-Viseras A."/>
            <person name="Sanchez-Porro C."/>
            <person name="Ventosa A."/>
        </authorList>
    </citation>
    <scope>NUCLEOTIDE SEQUENCE</scope>
    <source>
        <strain evidence="2">F24A</strain>
    </source>
</reference>
<dbReference type="Proteomes" id="UP000783863">
    <property type="component" value="Unassembled WGS sequence"/>
</dbReference>
<name>A0A8J8CC41_9EURY</name>
<gene>
    <name evidence="2" type="ORF">EGD98_05060</name>
</gene>
<dbReference type="SUPFAM" id="SSF88713">
    <property type="entry name" value="Glycoside hydrolase/deacetylase"/>
    <property type="match status" value="1"/>
</dbReference>
<dbReference type="AlphaFoldDB" id="A0A8J8CC41"/>
<evidence type="ECO:0000259" key="1">
    <source>
        <dbReference type="Pfam" id="PF01522"/>
    </source>
</evidence>
<comment type="caution">
    <text evidence="2">The sequence shown here is derived from an EMBL/GenBank/DDBJ whole genome shotgun (WGS) entry which is preliminary data.</text>
</comment>
<dbReference type="GO" id="GO:0005975">
    <property type="term" value="P:carbohydrate metabolic process"/>
    <property type="evidence" value="ECO:0007669"/>
    <property type="project" value="InterPro"/>
</dbReference>
<evidence type="ECO:0000313" key="2">
    <source>
        <dbReference type="EMBL" id="MBX0303040.1"/>
    </source>
</evidence>
<accession>A0A8J8CC41</accession>
<dbReference type="RefSeq" id="WP_220587260.1">
    <property type="nucleotide sequence ID" value="NZ_RKLQ01000001.1"/>
</dbReference>
<dbReference type="GO" id="GO:0016810">
    <property type="term" value="F:hydrolase activity, acting on carbon-nitrogen (but not peptide) bonds"/>
    <property type="evidence" value="ECO:0007669"/>
    <property type="project" value="InterPro"/>
</dbReference>
<dbReference type="EMBL" id="RKLQ01000001">
    <property type="protein sequence ID" value="MBX0303040.1"/>
    <property type="molecule type" value="Genomic_DNA"/>
</dbReference>
<sequence length="263" mass="29466">MTEWVAFSVDLEPNKDDTLDGVAEAMDWFDDVVPRGTVYATHRIATELPEVVADLAADHEIGVHVHPREFGHEHDQLAELDADRQRELIRRTRSTLAEVASVDKREVTAFRAGRHSASETTFEVLQELGFEVDASINVRYTNYLPESLTARQNPFTLDSGLFELPTTYARPPLLSLVGLRLFPNRELTATANALRSDRRGCSGLRALSWLRAESNGFSMYMHPYDATTHHADLENAGSEFRNRVERLLDPVAPAAFVTASELC</sequence>
<organism evidence="2 3">
    <name type="scientific">Haloarcula salinisoli</name>
    <dbReference type="NCBI Taxonomy" id="2487746"/>
    <lineage>
        <taxon>Archaea</taxon>
        <taxon>Methanobacteriati</taxon>
        <taxon>Methanobacteriota</taxon>
        <taxon>Stenosarchaea group</taxon>
        <taxon>Halobacteria</taxon>
        <taxon>Halobacteriales</taxon>
        <taxon>Haloarculaceae</taxon>
        <taxon>Haloarcula</taxon>
    </lineage>
</organism>
<dbReference type="Gene3D" id="3.20.20.370">
    <property type="entry name" value="Glycoside hydrolase/deacetylase"/>
    <property type="match status" value="1"/>
</dbReference>